<dbReference type="InterPro" id="IPR055178">
    <property type="entry name" value="RsdA/BaiN/AoA(So)-like_dom"/>
</dbReference>
<dbReference type="InterPro" id="IPR036188">
    <property type="entry name" value="FAD/NAD-bd_sf"/>
</dbReference>
<dbReference type="Pfam" id="PF03486">
    <property type="entry name" value="HI0933_like"/>
    <property type="match status" value="1"/>
</dbReference>
<organism evidence="6 7">
    <name type="scientific">Pelolinea submarina</name>
    <dbReference type="NCBI Taxonomy" id="913107"/>
    <lineage>
        <taxon>Bacteria</taxon>
        <taxon>Bacillati</taxon>
        <taxon>Chloroflexota</taxon>
        <taxon>Anaerolineae</taxon>
        <taxon>Anaerolineales</taxon>
        <taxon>Anaerolineaceae</taxon>
        <taxon>Pelolinea</taxon>
    </lineage>
</organism>
<feature type="domain" description="RsdA/BaiN/AoA(So)-like insert" evidence="5">
    <location>
        <begin position="227"/>
        <end position="390"/>
    </location>
</feature>
<evidence type="ECO:0000256" key="3">
    <source>
        <dbReference type="ARBA" id="ARBA00022827"/>
    </source>
</evidence>
<dbReference type="Gene3D" id="3.50.50.60">
    <property type="entry name" value="FAD/NAD(P)-binding domain"/>
    <property type="match status" value="1"/>
</dbReference>
<dbReference type="PANTHER" id="PTHR42887:SF2">
    <property type="entry name" value="OS12G0638800 PROTEIN"/>
    <property type="match status" value="1"/>
</dbReference>
<feature type="domain" description="RsdA/BaiN/AoA(So)-like Rossmann fold-like" evidence="4">
    <location>
        <begin position="39"/>
        <end position="443"/>
    </location>
</feature>
<evidence type="ECO:0008006" key="8">
    <source>
        <dbReference type="Google" id="ProtNLM"/>
    </source>
</evidence>
<sequence length="455" mass="49618">MLNQLRFYHKEPFHFFPPRNIPAISIIVNPLMAEKQFAQLIVVGGGPAGLMAAGQAAGLGVDTVLLEKMEQPGQKLRITGKGRCNLTNVCSQEEFIQHFDRQGLFLRQAFARYFSQDLLDFMDSLQVKTQTERGGRVFPVGEDASDITQKLTHWAASQGVRIQCRTAVQNLLVKDRVFQGVTASDGTVISAQAVILAAGGASFSHTGSSGDGFRMAAEIGHTVVPIRPALVPLKSSGDVCQRLQGLTLHNVEVRVLLDGKVKFKDFGEMLFTHFGVSGPVILSMSGKIVDALREKKKVEISIDLKPALDEAKLDARLLRDMDTHGKQYFRTLLDGLLPQKMVPVMADYCGIAPDKPCHQINAQERALLLHQLKDFRIEIKGHLPLDAAMVTAGGVSLKEVDPRTMQSRLVEGVYFAGEVLDLAADTGGYNLQAAFSTGWLAGNAAAQWLMALSTP</sequence>
<name>A0A3E0AFE5_9CHLR</name>
<keyword evidence="2" id="KW-0285">Flavoprotein</keyword>
<dbReference type="InterPro" id="IPR023166">
    <property type="entry name" value="BaiN-like_dom_sf"/>
</dbReference>
<dbReference type="PRINTS" id="PR00368">
    <property type="entry name" value="FADPNR"/>
</dbReference>
<proteinExistence type="predicted"/>
<dbReference type="InterPro" id="IPR057661">
    <property type="entry name" value="RsdA/BaiN/AoA(So)_Rossmann"/>
</dbReference>
<dbReference type="Proteomes" id="UP000256388">
    <property type="component" value="Unassembled WGS sequence"/>
</dbReference>
<reference evidence="6 7" key="1">
    <citation type="submission" date="2018-08" db="EMBL/GenBank/DDBJ databases">
        <title>Genomic Encyclopedia of Type Strains, Phase IV (KMG-IV): sequencing the most valuable type-strain genomes for metagenomic binning, comparative biology and taxonomic classification.</title>
        <authorList>
            <person name="Goeker M."/>
        </authorList>
    </citation>
    <scope>NUCLEOTIDE SEQUENCE [LARGE SCALE GENOMIC DNA]</scope>
    <source>
        <strain evidence="6 7">DSM 23923</strain>
    </source>
</reference>
<gene>
    <name evidence="6" type="ORF">DFR64_0244</name>
</gene>
<comment type="cofactor">
    <cofactor evidence="1">
        <name>FAD</name>
        <dbReference type="ChEBI" id="CHEBI:57692"/>
    </cofactor>
</comment>
<dbReference type="EMBL" id="QUMS01000001">
    <property type="protein sequence ID" value="REG10386.1"/>
    <property type="molecule type" value="Genomic_DNA"/>
</dbReference>
<accession>A0A3E0AFE5</accession>
<dbReference type="Gene3D" id="2.40.30.10">
    <property type="entry name" value="Translation factors"/>
    <property type="match status" value="1"/>
</dbReference>
<protein>
    <recommendedName>
        <fullName evidence="8">Tricarballylate dehydrogenase</fullName>
    </recommendedName>
</protein>
<comment type="caution">
    <text evidence="6">The sequence shown here is derived from an EMBL/GenBank/DDBJ whole genome shotgun (WGS) entry which is preliminary data.</text>
</comment>
<dbReference type="NCBIfam" id="TIGR00275">
    <property type="entry name" value="aminoacetone oxidase family FAD-binding enzyme"/>
    <property type="match status" value="1"/>
</dbReference>
<evidence type="ECO:0000313" key="6">
    <source>
        <dbReference type="EMBL" id="REG10386.1"/>
    </source>
</evidence>
<evidence type="ECO:0000256" key="1">
    <source>
        <dbReference type="ARBA" id="ARBA00001974"/>
    </source>
</evidence>
<dbReference type="AlphaFoldDB" id="A0A3E0AFE5"/>
<dbReference type="Pfam" id="PF22780">
    <property type="entry name" value="HI0933_like_1st"/>
    <property type="match status" value="1"/>
</dbReference>
<dbReference type="PRINTS" id="PR00411">
    <property type="entry name" value="PNDRDTASEI"/>
</dbReference>
<dbReference type="SUPFAM" id="SSF160996">
    <property type="entry name" value="HI0933 insert domain-like"/>
    <property type="match status" value="1"/>
</dbReference>
<dbReference type="Gene3D" id="1.10.8.260">
    <property type="entry name" value="HI0933 insert domain-like"/>
    <property type="match status" value="1"/>
</dbReference>
<evidence type="ECO:0000259" key="4">
    <source>
        <dbReference type="Pfam" id="PF03486"/>
    </source>
</evidence>
<dbReference type="InterPro" id="IPR004792">
    <property type="entry name" value="BaiN-like"/>
</dbReference>
<evidence type="ECO:0000259" key="5">
    <source>
        <dbReference type="Pfam" id="PF22780"/>
    </source>
</evidence>
<dbReference type="PANTHER" id="PTHR42887">
    <property type="entry name" value="OS12G0638800 PROTEIN"/>
    <property type="match status" value="1"/>
</dbReference>
<evidence type="ECO:0000313" key="7">
    <source>
        <dbReference type="Proteomes" id="UP000256388"/>
    </source>
</evidence>
<dbReference type="SUPFAM" id="SSF51905">
    <property type="entry name" value="FAD/NAD(P)-binding domain"/>
    <property type="match status" value="1"/>
</dbReference>
<keyword evidence="3" id="KW-0274">FAD</keyword>
<keyword evidence="7" id="KW-1185">Reference proteome</keyword>
<evidence type="ECO:0000256" key="2">
    <source>
        <dbReference type="ARBA" id="ARBA00022630"/>
    </source>
</evidence>